<gene>
    <name evidence="3" type="ORF">ABW22_11065</name>
</gene>
<dbReference type="InterPro" id="IPR050445">
    <property type="entry name" value="Bact_polysacc_biosynth/exp"/>
</dbReference>
<dbReference type="OrthoDB" id="9808257at2"/>
<dbReference type="InterPro" id="IPR037257">
    <property type="entry name" value="T2SS_E_N_sf"/>
</dbReference>
<keyword evidence="4" id="KW-1185">Reference proteome</keyword>
<evidence type="ECO:0000256" key="1">
    <source>
        <dbReference type="ARBA" id="ARBA00022741"/>
    </source>
</evidence>
<dbReference type="PATRIC" id="fig|36861.3.peg.1887"/>
<keyword evidence="2" id="KW-0067">ATP-binding</keyword>
<sequence>MTYPNAVKLVDGLSQVDPEPNIGRLLLDADKLTSADVERVVQLQKTENLRFGEAAIKLGLIAEADLQHVLSHQFSYTYLAPGEGHFSPELIAAYEPFGDKAEQVRALRSQLMLRWFSNRHKTLTIAGINAGDGASYLAANLAVVFSQLGERTLLIDADLRRPRQHVLFNLGNRPGLSELLTGRVNVSAVTRIPAFPNLSVLTAGAVPPNPAELLSRAATPIKLEDLAEHYDVILIDTSAAHDSADAEMVAARTGAALLVLRQDHTQLAAAAAFQANLASAGAVLIGTVLNRF</sequence>
<dbReference type="NCBIfam" id="TIGR03029">
    <property type="entry name" value="EpsG"/>
    <property type="match status" value="1"/>
</dbReference>
<dbReference type="AlphaFoldDB" id="A0A125BCB3"/>
<dbReference type="InterPro" id="IPR027417">
    <property type="entry name" value="P-loop_NTPase"/>
</dbReference>
<dbReference type="EMBL" id="LDUG01000029">
    <property type="protein sequence ID" value="KVW94984.1"/>
    <property type="molecule type" value="Genomic_DNA"/>
</dbReference>
<dbReference type="NCBIfam" id="TIGR01007">
    <property type="entry name" value="eps_fam"/>
    <property type="match status" value="1"/>
</dbReference>
<dbReference type="InterPro" id="IPR005702">
    <property type="entry name" value="Wzc-like_C"/>
</dbReference>
<protein>
    <submittedName>
        <fullName evidence="3">Chain-length determining protein</fullName>
    </submittedName>
</protein>
<dbReference type="GO" id="GO:0005524">
    <property type="term" value="F:ATP binding"/>
    <property type="evidence" value="ECO:0007669"/>
    <property type="project" value="UniProtKB-KW"/>
</dbReference>
<dbReference type="Gene3D" id="3.40.50.300">
    <property type="entry name" value="P-loop containing nucleotide triphosphate hydrolases"/>
    <property type="match status" value="1"/>
</dbReference>
<evidence type="ECO:0000313" key="3">
    <source>
        <dbReference type="EMBL" id="KVW94984.1"/>
    </source>
</evidence>
<dbReference type="Gene3D" id="1.10.40.70">
    <property type="match status" value="1"/>
</dbReference>
<organism evidence="3 4">
    <name type="scientific">Thiobacillus denitrificans</name>
    <dbReference type="NCBI Taxonomy" id="36861"/>
    <lineage>
        <taxon>Bacteria</taxon>
        <taxon>Pseudomonadati</taxon>
        <taxon>Pseudomonadota</taxon>
        <taxon>Betaproteobacteria</taxon>
        <taxon>Nitrosomonadales</taxon>
        <taxon>Thiobacillaceae</taxon>
        <taxon>Thiobacillus</taxon>
    </lineage>
</organism>
<proteinExistence type="predicted"/>
<reference evidence="3 4" key="1">
    <citation type="journal article" date="2015" name="Appl. Environ. Microbiol.">
        <title>Aerobic and Anaerobic Thiosulfate Oxidation by a Cold-Adapted, Subglacial Chemoautotroph.</title>
        <authorList>
            <person name="Harrold Z.R."/>
            <person name="Skidmore M.L."/>
            <person name="Hamilton T.L."/>
            <person name="Desch L."/>
            <person name="Amada K."/>
            <person name="van Gelder W."/>
            <person name="Glover K."/>
            <person name="Roden E.E."/>
            <person name="Boyd E.S."/>
        </authorList>
    </citation>
    <scope>NUCLEOTIDE SEQUENCE [LARGE SCALE GENOMIC DNA]</scope>
    <source>
        <strain evidence="3 4">RG</strain>
    </source>
</reference>
<dbReference type="SUPFAM" id="SSF160246">
    <property type="entry name" value="EspE N-terminal domain-like"/>
    <property type="match status" value="1"/>
</dbReference>
<keyword evidence="1" id="KW-0547">Nucleotide-binding</keyword>
<evidence type="ECO:0000256" key="2">
    <source>
        <dbReference type="ARBA" id="ARBA00022840"/>
    </source>
</evidence>
<comment type="caution">
    <text evidence="3">The sequence shown here is derived from an EMBL/GenBank/DDBJ whole genome shotgun (WGS) entry which is preliminary data.</text>
</comment>
<dbReference type="PANTHER" id="PTHR32309:SF13">
    <property type="entry name" value="FERRIC ENTEROBACTIN TRANSPORT PROTEIN FEPE"/>
    <property type="match status" value="1"/>
</dbReference>
<evidence type="ECO:0000313" key="4">
    <source>
        <dbReference type="Proteomes" id="UP000064243"/>
    </source>
</evidence>
<dbReference type="PANTHER" id="PTHR32309">
    <property type="entry name" value="TYROSINE-PROTEIN KINASE"/>
    <property type="match status" value="1"/>
</dbReference>
<dbReference type="Proteomes" id="UP000064243">
    <property type="component" value="Unassembled WGS sequence"/>
</dbReference>
<name>A0A125BCB3_THIDE</name>
<dbReference type="CDD" id="cd05387">
    <property type="entry name" value="BY-kinase"/>
    <property type="match status" value="1"/>
</dbReference>
<dbReference type="GO" id="GO:0005886">
    <property type="term" value="C:plasma membrane"/>
    <property type="evidence" value="ECO:0007669"/>
    <property type="project" value="TreeGrafter"/>
</dbReference>
<dbReference type="InterPro" id="IPR017479">
    <property type="entry name" value="Tyr_kinase_chain_length_EpsG"/>
</dbReference>
<dbReference type="GO" id="GO:0004713">
    <property type="term" value="F:protein tyrosine kinase activity"/>
    <property type="evidence" value="ECO:0007669"/>
    <property type="project" value="TreeGrafter"/>
</dbReference>
<dbReference type="SUPFAM" id="SSF52540">
    <property type="entry name" value="P-loop containing nucleoside triphosphate hydrolases"/>
    <property type="match status" value="1"/>
</dbReference>
<accession>A0A125BCB3</accession>